<evidence type="ECO:0000313" key="9">
    <source>
        <dbReference type="Proteomes" id="UP000554482"/>
    </source>
</evidence>
<evidence type="ECO:0000259" key="7">
    <source>
        <dbReference type="Pfam" id="PF23598"/>
    </source>
</evidence>
<dbReference type="AlphaFoldDB" id="A0A7J6WUB8"/>
<evidence type="ECO:0000256" key="3">
    <source>
        <dbReference type="ARBA" id="ARBA00022821"/>
    </source>
</evidence>
<reference evidence="8 9" key="1">
    <citation type="submission" date="2020-06" db="EMBL/GenBank/DDBJ databases">
        <title>Transcriptomic and genomic resources for Thalictrum thalictroides and T. hernandezii: Facilitating candidate gene discovery in an emerging model plant lineage.</title>
        <authorList>
            <person name="Arias T."/>
            <person name="Riano-Pachon D.M."/>
            <person name="Di Stilio V.S."/>
        </authorList>
    </citation>
    <scope>NUCLEOTIDE SEQUENCE [LARGE SCALE GENOMIC DNA]</scope>
    <source>
        <strain evidence="9">cv. WT478/WT964</strain>
        <tissue evidence="8">Leaves</tissue>
    </source>
</reference>
<dbReference type="InterPro" id="IPR058922">
    <property type="entry name" value="WHD_DRP"/>
</dbReference>
<dbReference type="InterPro" id="IPR038005">
    <property type="entry name" value="RX-like_CC"/>
</dbReference>
<dbReference type="InterPro" id="IPR044974">
    <property type="entry name" value="Disease_R_plants"/>
</dbReference>
<dbReference type="InterPro" id="IPR027417">
    <property type="entry name" value="P-loop_NTPase"/>
</dbReference>
<keyword evidence="2" id="KW-0547">Nucleotide-binding</keyword>
<dbReference type="InterPro" id="IPR042197">
    <property type="entry name" value="Apaf_helical"/>
</dbReference>
<dbReference type="Pfam" id="PF23598">
    <property type="entry name" value="LRR_14"/>
    <property type="match status" value="1"/>
</dbReference>
<dbReference type="InterPro" id="IPR041118">
    <property type="entry name" value="Rx_N"/>
</dbReference>
<feature type="domain" description="Disease resistance R13L4/SHOC-2-like LRR" evidence="7">
    <location>
        <begin position="443"/>
        <end position="572"/>
    </location>
</feature>
<keyword evidence="1" id="KW-0677">Repeat</keyword>
<dbReference type="EMBL" id="JABWDY010011155">
    <property type="protein sequence ID" value="KAF5200085.1"/>
    <property type="molecule type" value="Genomic_DNA"/>
</dbReference>
<dbReference type="InterPro" id="IPR002182">
    <property type="entry name" value="NB-ARC"/>
</dbReference>
<evidence type="ECO:0000259" key="6">
    <source>
        <dbReference type="Pfam" id="PF23559"/>
    </source>
</evidence>
<dbReference type="GO" id="GO:0098542">
    <property type="term" value="P:defense response to other organism"/>
    <property type="evidence" value="ECO:0007669"/>
    <property type="project" value="TreeGrafter"/>
</dbReference>
<evidence type="ECO:0000259" key="5">
    <source>
        <dbReference type="Pfam" id="PF18052"/>
    </source>
</evidence>
<dbReference type="Gene3D" id="1.20.5.4130">
    <property type="match status" value="1"/>
</dbReference>
<keyword evidence="3" id="KW-0611">Plant defense</keyword>
<dbReference type="PRINTS" id="PR00364">
    <property type="entry name" value="DISEASERSIST"/>
</dbReference>
<gene>
    <name evidence="8" type="ORF">FRX31_010327</name>
</gene>
<sequence length="579" mass="67070">MAESVVAFVVEKLGDLLLQKAAVLHELQDQVEDLKKELMWIQCFLRDAEAKQEKDERVRLWVSEIRQVAYDADDIIDRFILKAELQKQKSFFRRSISVFDNLQDLYQVNKGIQKLQTRIRGINAKRERYGVISIGAGAEEVENTRQWRWILPHSKEGSIIALEEDTAVLILLNVNGINHEELENIDRMTEDELLFKVYCCLESKRFLVVLDDIWSIQAWNDLILAFPNDRGSRLMLASRNRAVAMYADPQAKPYEPRCLTKEESWALFCQKAFPGKCCPDNLVEIGRQIVNKCGGLPLAVVVLGGLLLTKKTWEEWEEVHNNIEDSNIHAKKLIRLWVAEGFIPQEREGTMEGAAENCLNEVIGRCMVQVGEMSFGRIRTCRVHDVLRDFSVAKSKDEDFLEILSDSRKRSDKSRRYAIHSAYDNSYRERERYISVNITMQHLRSLLLSSYSRMLSTKHLDQILKEFKLLRILDFGNFSIEYLPTDIGKLIHLRYLGVRGGHLKRIPKSIGNLQSLQTLDMRNSYLPIVYCSLELPDVLWKMEELRHLLLDINNAENLRLGVLRNLQTILSIRHGKSLE</sequence>
<dbReference type="PANTHER" id="PTHR23155:SF1185">
    <property type="entry name" value="DISEASE RESISTANCE RPP8-LIKE PROTEIN 3-RELATED"/>
    <property type="match status" value="1"/>
</dbReference>
<dbReference type="Pfam" id="PF18052">
    <property type="entry name" value="Rx_N"/>
    <property type="match status" value="1"/>
</dbReference>
<evidence type="ECO:0000259" key="4">
    <source>
        <dbReference type="Pfam" id="PF00931"/>
    </source>
</evidence>
<feature type="domain" description="Disease resistance N-terminal" evidence="5">
    <location>
        <begin position="5"/>
        <end position="93"/>
    </location>
</feature>
<evidence type="ECO:0000313" key="8">
    <source>
        <dbReference type="EMBL" id="KAF5200085.1"/>
    </source>
</evidence>
<keyword evidence="9" id="KW-1185">Reference proteome</keyword>
<dbReference type="InterPro" id="IPR055414">
    <property type="entry name" value="LRR_R13L4/SHOC2-like"/>
</dbReference>
<dbReference type="Pfam" id="PF00931">
    <property type="entry name" value="NB-ARC"/>
    <property type="match status" value="1"/>
</dbReference>
<feature type="domain" description="Disease resistance protein winged helix" evidence="6">
    <location>
        <begin position="324"/>
        <end position="390"/>
    </location>
</feature>
<dbReference type="OrthoDB" id="646178at2759"/>
<evidence type="ECO:0000256" key="1">
    <source>
        <dbReference type="ARBA" id="ARBA00022737"/>
    </source>
</evidence>
<dbReference type="Gene3D" id="3.40.50.300">
    <property type="entry name" value="P-loop containing nucleotide triphosphate hydrolases"/>
    <property type="match status" value="1"/>
</dbReference>
<protein>
    <submittedName>
        <fullName evidence="8">Disease resistance protein</fullName>
    </submittedName>
</protein>
<dbReference type="SUPFAM" id="SSF52540">
    <property type="entry name" value="P-loop containing nucleoside triphosphate hydrolases"/>
    <property type="match status" value="1"/>
</dbReference>
<dbReference type="GO" id="GO:0043531">
    <property type="term" value="F:ADP binding"/>
    <property type="evidence" value="ECO:0007669"/>
    <property type="project" value="InterPro"/>
</dbReference>
<dbReference type="FunFam" id="1.10.8.430:FF:000003">
    <property type="entry name" value="Probable disease resistance protein At5g66910"/>
    <property type="match status" value="1"/>
</dbReference>
<evidence type="ECO:0000256" key="2">
    <source>
        <dbReference type="ARBA" id="ARBA00022741"/>
    </source>
</evidence>
<dbReference type="Gene3D" id="1.10.8.430">
    <property type="entry name" value="Helical domain of apoptotic protease-activating factors"/>
    <property type="match status" value="1"/>
</dbReference>
<dbReference type="SUPFAM" id="SSF52058">
    <property type="entry name" value="L domain-like"/>
    <property type="match status" value="1"/>
</dbReference>
<accession>A0A7J6WUB8</accession>
<dbReference type="Pfam" id="PF23559">
    <property type="entry name" value="WHD_DRP"/>
    <property type="match status" value="1"/>
</dbReference>
<dbReference type="InterPro" id="IPR032675">
    <property type="entry name" value="LRR_dom_sf"/>
</dbReference>
<comment type="caution">
    <text evidence="8">The sequence shown here is derived from an EMBL/GenBank/DDBJ whole genome shotgun (WGS) entry which is preliminary data.</text>
</comment>
<proteinExistence type="predicted"/>
<feature type="domain" description="NB-ARC" evidence="4">
    <location>
        <begin position="180"/>
        <end position="276"/>
    </location>
</feature>
<dbReference type="CDD" id="cd14798">
    <property type="entry name" value="RX-CC_like"/>
    <property type="match status" value="1"/>
</dbReference>
<dbReference type="Proteomes" id="UP000554482">
    <property type="component" value="Unassembled WGS sequence"/>
</dbReference>
<dbReference type="Gene3D" id="3.80.10.10">
    <property type="entry name" value="Ribonuclease Inhibitor"/>
    <property type="match status" value="1"/>
</dbReference>
<organism evidence="8 9">
    <name type="scientific">Thalictrum thalictroides</name>
    <name type="common">Rue-anemone</name>
    <name type="synonym">Anemone thalictroides</name>
    <dbReference type="NCBI Taxonomy" id="46969"/>
    <lineage>
        <taxon>Eukaryota</taxon>
        <taxon>Viridiplantae</taxon>
        <taxon>Streptophyta</taxon>
        <taxon>Embryophyta</taxon>
        <taxon>Tracheophyta</taxon>
        <taxon>Spermatophyta</taxon>
        <taxon>Magnoliopsida</taxon>
        <taxon>Ranunculales</taxon>
        <taxon>Ranunculaceae</taxon>
        <taxon>Thalictroideae</taxon>
        <taxon>Thalictrum</taxon>
    </lineage>
</organism>
<dbReference type="PANTHER" id="PTHR23155">
    <property type="entry name" value="DISEASE RESISTANCE PROTEIN RP"/>
    <property type="match status" value="1"/>
</dbReference>
<name>A0A7J6WUB8_THATH</name>